<dbReference type="Proteomes" id="UP001174909">
    <property type="component" value="Unassembled WGS sequence"/>
</dbReference>
<protein>
    <submittedName>
        <fullName evidence="1">Uncharacterized protein</fullName>
    </submittedName>
</protein>
<organism evidence="1 2">
    <name type="scientific">Geodia barretti</name>
    <name type="common">Barrett's horny sponge</name>
    <dbReference type="NCBI Taxonomy" id="519541"/>
    <lineage>
        <taxon>Eukaryota</taxon>
        <taxon>Metazoa</taxon>
        <taxon>Porifera</taxon>
        <taxon>Demospongiae</taxon>
        <taxon>Heteroscleromorpha</taxon>
        <taxon>Tetractinellida</taxon>
        <taxon>Astrophorina</taxon>
        <taxon>Geodiidae</taxon>
        <taxon>Geodia</taxon>
    </lineage>
</organism>
<keyword evidence="2" id="KW-1185">Reference proteome</keyword>
<proteinExistence type="predicted"/>
<sequence>MNLCCWFYGSDNWRVLSPAVEESICRLCVCAVLSIAFLIPMENSFHYVCQCTTSMAKGYVLCTGEMLEGGDNRGVQTGESC</sequence>
<evidence type="ECO:0000313" key="1">
    <source>
        <dbReference type="EMBL" id="CAI8009384.1"/>
    </source>
</evidence>
<evidence type="ECO:0000313" key="2">
    <source>
        <dbReference type="Proteomes" id="UP001174909"/>
    </source>
</evidence>
<reference evidence="1" key="1">
    <citation type="submission" date="2023-03" db="EMBL/GenBank/DDBJ databases">
        <authorList>
            <person name="Steffen K."/>
            <person name="Cardenas P."/>
        </authorList>
    </citation>
    <scope>NUCLEOTIDE SEQUENCE</scope>
</reference>
<dbReference type="AlphaFoldDB" id="A0AA35W6Q4"/>
<accession>A0AA35W6Q4</accession>
<gene>
    <name evidence="1" type="ORF">GBAR_LOCUS6311</name>
</gene>
<comment type="caution">
    <text evidence="1">The sequence shown here is derived from an EMBL/GenBank/DDBJ whole genome shotgun (WGS) entry which is preliminary data.</text>
</comment>
<name>A0AA35W6Q4_GEOBA</name>
<dbReference type="EMBL" id="CASHTH010000954">
    <property type="protein sequence ID" value="CAI8009384.1"/>
    <property type="molecule type" value="Genomic_DNA"/>
</dbReference>